<accession>A0AAE1HEP8</accession>
<sequence length="232" mass="25809">REVTTERYTESACCATTTTSVRRWWRGGGAVRLVPSRSSKRPHLASRLCARAHARTHGSSAMPFMKQKERARRESVSRAMKERFVRSRALKAAAQLGEGVGVEEQEQDGLAVPRVVDLRQFALDMWCDSCNVPLSLRFLEEEETVGLASRFTVRCHQCLLAKKIDSSRRTTSPSTDGDQAYDINRRAAEGCKEAGIGDEQFNKLLSAVSLPTLRGITAADSHDRSAENNRKV</sequence>
<feature type="domain" description="Mutator-like transposase" evidence="1">
    <location>
        <begin position="114"/>
        <end position="215"/>
    </location>
</feature>
<keyword evidence="3" id="KW-1185">Reference proteome</keyword>
<evidence type="ECO:0000313" key="3">
    <source>
        <dbReference type="Proteomes" id="UP001219518"/>
    </source>
</evidence>
<reference evidence="2" key="1">
    <citation type="submission" date="2021-07" db="EMBL/GenBank/DDBJ databases">
        <authorList>
            <person name="Catto M.A."/>
            <person name="Jacobson A."/>
            <person name="Kennedy G."/>
            <person name="Labadie P."/>
            <person name="Hunt B.G."/>
            <person name="Srinivasan R."/>
        </authorList>
    </citation>
    <scope>NUCLEOTIDE SEQUENCE</scope>
    <source>
        <strain evidence="2">PL_HMW_Pooled</strain>
        <tissue evidence="2">Head</tissue>
    </source>
</reference>
<dbReference type="Pfam" id="PF20700">
    <property type="entry name" value="Mutator"/>
    <property type="match status" value="1"/>
</dbReference>
<protein>
    <submittedName>
        <fullName evidence="2">Dof zinc finger protein DOF3.2</fullName>
    </submittedName>
</protein>
<dbReference type="Proteomes" id="UP001219518">
    <property type="component" value="Unassembled WGS sequence"/>
</dbReference>
<comment type="caution">
    <text evidence="2">The sequence shown here is derived from an EMBL/GenBank/DDBJ whole genome shotgun (WGS) entry which is preliminary data.</text>
</comment>
<evidence type="ECO:0000313" key="2">
    <source>
        <dbReference type="EMBL" id="KAK3919276.1"/>
    </source>
</evidence>
<organism evidence="2 3">
    <name type="scientific">Frankliniella fusca</name>
    <dbReference type="NCBI Taxonomy" id="407009"/>
    <lineage>
        <taxon>Eukaryota</taxon>
        <taxon>Metazoa</taxon>
        <taxon>Ecdysozoa</taxon>
        <taxon>Arthropoda</taxon>
        <taxon>Hexapoda</taxon>
        <taxon>Insecta</taxon>
        <taxon>Pterygota</taxon>
        <taxon>Neoptera</taxon>
        <taxon>Paraneoptera</taxon>
        <taxon>Thysanoptera</taxon>
        <taxon>Terebrantia</taxon>
        <taxon>Thripoidea</taxon>
        <taxon>Thripidae</taxon>
        <taxon>Frankliniella</taxon>
    </lineage>
</organism>
<gene>
    <name evidence="2" type="ORF">KUF71_008425</name>
</gene>
<name>A0AAE1HEP8_9NEOP</name>
<dbReference type="InterPro" id="IPR049012">
    <property type="entry name" value="Mutator_transp_dom"/>
</dbReference>
<proteinExistence type="predicted"/>
<dbReference type="EMBL" id="JAHWGI010000975">
    <property type="protein sequence ID" value="KAK3919276.1"/>
    <property type="molecule type" value="Genomic_DNA"/>
</dbReference>
<dbReference type="AlphaFoldDB" id="A0AAE1HEP8"/>
<reference evidence="2" key="2">
    <citation type="journal article" date="2023" name="BMC Genomics">
        <title>Pest status, molecular evolution, and epigenetic factors derived from the genome assembly of Frankliniella fusca, a thysanopteran phytovirus vector.</title>
        <authorList>
            <person name="Catto M.A."/>
            <person name="Labadie P.E."/>
            <person name="Jacobson A.L."/>
            <person name="Kennedy G.G."/>
            <person name="Srinivasan R."/>
            <person name="Hunt B.G."/>
        </authorList>
    </citation>
    <scope>NUCLEOTIDE SEQUENCE</scope>
    <source>
        <strain evidence="2">PL_HMW_Pooled</strain>
    </source>
</reference>
<feature type="non-terminal residue" evidence="2">
    <location>
        <position position="1"/>
    </location>
</feature>
<evidence type="ECO:0000259" key="1">
    <source>
        <dbReference type="Pfam" id="PF20700"/>
    </source>
</evidence>